<protein>
    <recommendedName>
        <fullName evidence="10">Nuclear transcription factor Y subunit gamma</fullName>
    </recommendedName>
    <alternativeName>
        <fullName evidence="11">CAAT box DNA-binding protein subunit C</fullName>
    </alternativeName>
    <alternativeName>
        <fullName evidence="12">Nuclear transcription factor Y subunit C</fullName>
    </alternativeName>
</protein>
<proteinExistence type="inferred from homology"/>
<dbReference type="STRING" id="299467.A0A443SWL2"/>
<feature type="region of interest" description="Disordered" evidence="13">
    <location>
        <begin position="371"/>
        <end position="392"/>
    </location>
</feature>
<dbReference type="InterPro" id="IPR009072">
    <property type="entry name" value="Histone-fold"/>
</dbReference>
<dbReference type="InterPro" id="IPR050568">
    <property type="entry name" value="Transcr_DNA_Rep_Reg"/>
</dbReference>
<comment type="subcellular location">
    <subcellularLocation>
        <location evidence="1">Nucleus</location>
    </subcellularLocation>
</comment>
<dbReference type="Gene3D" id="1.10.20.10">
    <property type="entry name" value="Histone, subunit A"/>
    <property type="match status" value="1"/>
</dbReference>
<dbReference type="FunFam" id="1.10.20.10:FF:000006">
    <property type="entry name" value="Nuclear transcription factor Y subunit gamma"/>
    <property type="match status" value="1"/>
</dbReference>
<feature type="domain" description="Core Histone H2A/H2B/H3" evidence="14">
    <location>
        <begin position="37"/>
        <end position="121"/>
    </location>
</feature>
<comment type="caution">
    <text evidence="15">The sequence shown here is derived from an EMBL/GenBank/DDBJ whole genome shotgun (WGS) entry which is preliminary data.</text>
</comment>
<dbReference type="AlphaFoldDB" id="A0A443SWL2"/>
<evidence type="ECO:0000256" key="7">
    <source>
        <dbReference type="ARBA" id="ARBA00025263"/>
    </source>
</evidence>
<feature type="compositionally biased region" description="Polar residues" evidence="13">
    <location>
        <begin position="251"/>
        <end position="260"/>
    </location>
</feature>
<evidence type="ECO:0000256" key="9">
    <source>
        <dbReference type="ARBA" id="ARBA00038129"/>
    </source>
</evidence>
<dbReference type="GO" id="GO:0000978">
    <property type="term" value="F:RNA polymerase II cis-regulatory region sequence-specific DNA binding"/>
    <property type="evidence" value="ECO:0007669"/>
    <property type="project" value="TreeGrafter"/>
</dbReference>
<dbReference type="SUPFAM" id="SSF47113">
    <property type="entry name" value="Histone-fold"/>
    <property type="match status" value="1"/>
</dbReference>
<accession>A0A443SWL2</accession>
<evidence type="ECO:0000256" key="11">
    <source>
        <dbReference type="ARBA" id="ARBA00042333"/>
    </source>
</evidence>
<dbReference type="CDD" id="cd22908">
    <property type="entry name" value="HFD_NFYC-like"/>
    <property type="match status" value="1"/>
</dbReference>
<comment type="subunit">
    <text evidence="8">Heterotrimeric transcription factor composed of three components, NF-YA, NF-YB and NF-YC. NF-YB and NF-YC must interact and dimerize for NF-YA association and DNA binding.</text>
</comment>
<dbReference type="OrthoDB" id="1272441at2759"/>
<keyword evidence="3" id="KW-0238">DNA-binding</keyword>
<organism evidence="15 16">
    <name type="scientific">Leptotrombidium deliense</name>
    <dbReference type="NCBI Taxonomy" id="299467"/>
    <lineage>
        <taxon>Eukaryota</taxon>
        <taxon>Metazoa</taxon>
        <taxon>Ecdysozoa</taxon>
        <taxon>Arthropoda</taxon>
        <taxon>Chelicerata</taxon>
        <taxon>Arachnida</taxon>
        <taxon>Acari</taxon>
        <taxon>Acariformes</taxon>
        <taxon>Trombidiformes</taxon>
        <taxon>Prostigmata</taxon>
        <taxon>Anystina</taxon>
        <taxon>Parasitengona</taxon>
        <taxon>Trombiculoidea</taxon>
        <taxon>Trombiculidae</taxon>
        <taxon>Leptotrombidium</taxon>
    </lineage>
</organism>
<dbReference type="InterPro" id="IPR007125">
    <property type="entry name" value="H2A/H2B/H3"/>
</dbReference>
<evidence type="ECO:0000256" key="10">
    <source>
        <dbReference type="ARBA" id="ARBA00040590"/>
    </source>
</evidence>
<dbReference type="EMBL" id="NCKV01000032">
    <property type="protein sequence ID" value="RWS31899.1"/>
    <property type="molecule type" value="Genomic_DNA"/>
</dbReference>
<dbReference type="GO" id="GO:0046982">
    <property type="term" value="F:protein heterodimerization activity"/>
    <property type="evidence" value="ECO:0007669"/>
    <property type="project" value="InterPro"/>
</dbReference>
<feature type="region of interest" description="Disordered" evidence="13">
    <location>
        <begin position="239"/>
        <end position="260"/>
    </location>
</feature>
<evidence type="ECO:0000256" key="2">
    <source>
        <dbReference type="ARBA" id="ARBA00023015"/>
    </source>
</evidence>
<evidence type="ECO:0000256" key="4">
    <source>
        <dbReference type="ARBA" id="ARBA00023159"/>
    </source>
</evidence>
<keyword evidence="16" id="KW-1185">Reference proteome</keyword>
<comment type="function">
    <text evidence="7">Component of the sequence-specific heterotrimeric transcription factor (NF-Y) which specifically recognizes a 5'-CCAAT-3' box motif found in the promoters of its target genes. NF-Y can function as both an activator and a repressor, depending on its interacting cofactors.</text>
</comment>
<evidence type="ECO:0000256" key="6">
    <source>
        <dbReference type="ARBA" id="ARBA00023242"/>
    </source>
</evidence>
<dbReference type="Pfam" id="PF00125">
    <property type="entry name" value="Histone"/>
    <property type="match status" value="1"/>
</dbReference>
<keyword evidence="2" id="KW-0805">Transcription regulation</keyword>
<dbReference type="GO" id="GO:0016602">
    <property type="term" value="C:CCAAT-binding factor complex"/>
    <property type="evidence" value="ECO:0007669"/>
    <property type="project" value="TreeGrafter"/>
</dbReference>
<sequence>MSQESSFNATNSDGLLGSSSAASISSTEAQQMLDNFWQRTLDEIKNLGNNDFKNQELPLARIKKIMKLDDDVKVMMISAEAPVLFAKAAEIFITEISLRAWIHTEDNKRRTLQRNDIAMAITKYDQFDFLIDIVPREELKPNKRQQTTAVAAAVGGVNVDPNNPTATQVTPDQIQYYFQLAQQHQAVLQQQGTTAATANTGQGPQIQILQAAPNTITGANPGQAFALSNASQLIQVQVPNANPNAGGDGTNNGQHSPQNQTPVLQLAGQTLNTGATQGQTQNPATGQIQLVQPVVTSNGELVQQIPIQLTPAQLQLIRMQLQGQSSPNQPIILQAAPISQTAVTGTPQYQIATAGGQQFLTQTVVAGGATTESNIDTDNGDPLEEDHTNEQS</sequence>
<gene>
    <name evidence="15" type="ORF">B4U80_04479</name>
</gene>
<comment type="similarity">
    <text evidence="9">Belongs to the NFYC/HAP5 subunit family.</text>
</comment>
<evidence type="ECO:0000256" key="5">
    <source>
        <dbReference type="ARBA" id="ARBA00023163"/>
    </source>
</evidence>
<evidence type="ECO:0000256" key="8">
    <source>
        <dbReference type="ARBA" id="ARBA00025911"/>
    </source>
</evidence>
<evidence type="ECO:0000256" key="3">
    <source>
        <dbReference type="ARBA" id="ARBA00023125"/>
    </source>
</evidence>
<dbReference type="PANTHER" id="PTHR10252:SF8">
    <property type="entry name" value="NUCLEAR TRANSCRIPTION FACTOR Y SUBUNIT GAMMA"/>
    <property type="match status" value="1"/>
</dbReference>
<evidence type="ECO:0000313" key="16">
    <source>
        <dbReference type="Proteomes" id="UP000288716"/>
    </source>
</evidence>
<evidence type="ECO:0000256" key="13">
    <source>
        <dbReference type="SAM" id="MobiDB-lite"/>
    </source>
</evidence>
<reference evidence="15 16" key="1">
    <citation type="journal article" date="2018" name="Gigascience">
        <title>Genomes of trombidid mites reveal novel predicted allergens and laterally-transferred genes associated with secondary metabolism.</title>
        <authorList>
            <person name="Dong X."/>
            <person name="Chaisiri K."/>
            <person name="Xia D."/>
            <person name="Armstrong S.D."/>
            <person name="Fang Y."/>
            <person name="Donnelly M.J."/>
            <person name="Kadowaki T."/>
            <person name="McGarry J.W."/>
            <person name="Darby A.C."/>
            <person name="Makepeace B.L."/>
        </authorList>
    </citation>
    <scope>NUCLEOTIDE SEQUENCE [LARGE SCALE GENOMIC DNA]</scope>
    <source>
        <strain evidence="15">UoL-UT</strain>
    </source>
</reference>
<keyword evidence="4" id="KW-0010">Activator</keyword>
<dbReference type="Proteomes" id="UP000288716">
    <property type="component" value="Unassembled WGS sequence"/>
</dbReference>
<dbReference type="PANTHER" id="PTHR10252">
    <property type="entry name" value="HISTONE-LIKE TRANSCRIPTION FACTOR CCAAT-RELATED"/>
    <property type="match status" value="1"/>
</dbReference>
<evidence type="ECO:0000259" key="14">
    <source>
        <dbReference type="Pfam" id="PF00125"/>
    </source>
</evidence>
<evidence type="ECO:0000313" key="15">
    <source>
        <dbReference type="EMBL" id="RWS31899.1"/>
    </source>
</evidence>
<dbReference type="VEuPathDB" id="VectorBase:LDEU000143"/>
<evidence type="ECO:0000256" key="12">
    <source>
        <dbReference type="ARBA" id="ARBA00042663"/>
    </source>
</evidence>
<evidence type="ECO:0000256" key="1">
    <source>
        <dbReference type="ARBA" id="ARBA00004123"/>
    </source>
</evidence>
<keyword evidence="6" id="KW-0539">Nucleus</keyword>
<name>A0A443SWL2_9ACAR</name>
<dbReference type="GO" id="GO:0001228">
    <property type="term" value="F:DNA-binding transcription activator activity, RNA polymerase II-specific"/>
    <property type="evidence" value="ECO:0007669"/>
    <property type="project" value="TreeGrafter"/>
</dbReference>
<keyword evidence="5" id="KW-0804">Transcription</keyword>